<evidence type="ECO:0000313" key="2">
    <source>
        <dbReference type="Proteomes" id="UP001401887"/>
    </source>
</evidence>
<proteinExistence type="predicted"/>
<organism evidence="1 2">
    <name type="scientific">Deinococcus carri</name>
    <dbReference type="NCBI Taxonomy" id="1211323"/>
    <lineage>
        <taxon>Bacteria</taxon>
        <taxon>Thermotogati</taxon>
        <taxon>Deinococcota</taxon>
        <taxon>Deinococci</taxon>
        <taxon>Deinococcales</taxon>
        <taxon>Deinococcaceae</taxon>
        <taxon>Deinococcus</taxon>
    </lineage>
</organism>
<dbReference type="Proteomes" id="UP001401887">
    <property type="component" value="Unassembled WGS sequence"/>
</dbReference>
<dbReference type="EMBL" id="BAABRP010000012">
    <property type="protein sequence ID" value="GAA5514029.1"/>
    <property type="molecule type" value="Genomic_DNA"/>
</dbReference>
<sequence length="65" mass="7451">MFALLPRGDRLAALAVLEERAARLAPEFLPVLRAARATSLTAPELRRLEQRLAWRILLAWLGRFR</sequence>
<comment type="caution">
    <text evidence="1">The sequence shown here is derived from an EMBL/GenBank/DDBJ whole genome shotgun (WGS) entry which is preliminary data.</text>
</comment>
<name>A0ABP9W9L4_9DEIO</name>
<accession>A0ABP9W9L4</accession>
<keyword evidence="2" id="KW-1185">Reference proteome</keyword>
<dbReference type="RefSeq" id="WP_345466229.1">
    <property type="nucleotide sequence ID" value="NZ_BAABRP010000012.1"/>
</dbReference>
<protein>
    <submittedName>
        <fullName evidence="1">Uncharacterized protein</fullName>
    </submittedName>
</protein>
<evidence type="ECO:0000313" key="1">
    <source>
        <dbReference type="EMBL" id="GAA5514029.1"/>
    </source>
</evidence>
<reference evidence="1 2" key="1">
    <citation type="submission" date="2024-02" db="EMBL/GenBank/DDBJ databases">
        <title>Deinococcus carri NBRC 110142.</title>
        <authorList>
            <person name="Ichikawa N."/>
            <person name="Katano-Makiyama Y."/>
            <person name="Hidaka K."/>
        </authorList>
    </citation>
    <scope>NUCLEOTIDE SEQUENCE [LARGE SCALE GENOMIC DNA]</scope>
    <source>
        <strain evidence="1 2">NBRC 110142</strain>
    </source>
</reference>
<gene>
    <name evidence="1" type="ORF">Dcar01_02778</name>
</gene>